<sequence length="129" mass="14155">MVKTLTLSHSGAYQIVHDDVVQASGDDPQVLAEPIRGVVSQRLSELRQLGHFEVHYEQREDISFTHLRPTDAPVVEVEHGISFAGFSTIHENASLLTPPPPVDFVEESYEGPSTEQDGGNSDDNGQIYA</sequence>
<dbReference type="EMBL" id="LR796806">
    <property type="protein sequence ID" value="CAB4167793.1"/>
    <property type="molecule type" value="Genomic_DNA"/>
</dbReference>
<evidence type="ECO:0000313" key="2">
    <source>
        <dbReference type="EMBL" id="CAB4167793.1"/>
    </source>
</evidence>
<proteinExistence type="predicted"/>
<feature type="region of interest" description="Disordered" evidence="1">
    <location>
        <begin position="92"/>
        <end position="129"/>
    </location>
</feature>
<evidence type="ECO:0000256" key="1">
    <source>
        <dbReference type="SAM" id="MobiDB-lite"/>
    </source>
</evidence>
<reference evidence="2" key="1">
    <citation type="submission" date="2020-04" db="EMBL/GenBank/DDBJ databases">
        <authorList>
            <person name="Chiriac C."/>
            <person name="Salcher M."/>
            <person name="Ghai R."/>
            <person name="Kavagutti S V."/>
        </authorList>
    </citation>
    <scope>NUCLEOTIDE SEQUENCE</scope>
</reference>
<protein>
    <submittedName>
        <fullName evidence="2">Uncharacterized protein</fullName>
    </submittedName>
</protein>
<name>A0A6J5P8D9_9CAUD</name>
<organism evidence="2">
    <name type="scientific">uncultured Caudovirales phage</name>
    <dbReference type="NCBI Taxonomy" id="2100421"/>
    <lineage>
        <taxon>Viruses</taxon>
        <taxon>Duplodnaviria</taxon>
        <taxon>Heunggongvirae</taxon>
        <taxon>Uroviricota</taxon>
        <taxon>Caudoviricetes</taxon>
        <taxon>Peduoviridae</taxon>
        <taxon>Maltschvirus</taxon>
        <taxon>Maltschvirus maltsch</taxon>
    </lineage>
</organism>
<accession>A0A6J5P8D9</accession>
<feature type="compositionally biased region" description="Polar residues" evidence="1">
    <location>
        <begin position="111"/>
        <end position="129"/>
    </location>
</feature>
<gene>
    <name evidence="2" type="ORF">UFOVP858_63</name>
</gene>